<dbReference type="SUPFAM" id="SSF46955">
    <property type="entry name" value="Putative DNA-binding domain"/>
    <property type="match status" value="1"/>
</dbReference>
<evidence type="ECO:0000259" key="3">
    <source>
        <dbReference type="Pfam" id="PF08364"/>
    </source>
</evidence>
<sequence length="369" mass="40521">MAEVTVSELAKVVGASVDRLLSQMQEAGLSHNSADATVDDEEKQKLLAYLKGLHGEASREPKQITLKRKTVSTLKTGAGRKTVNVEVRKKRTYVKRSEEDLSGQLDTEKPVVESAPVEITSSRTDDVELQRQAAIETRRKAEEDASKKAEEETQRKAVVDGQKEEATPQAPAAPTPPASVKAPATKHVKTYTKVDESAAVDTEEKPKKPKKRGAIKAAKRKNEDLMKAVVDEADDEKKPRLRSGAKKAIKIENKHKFKRPMDKIVHDVEIPEEITVSDLAQKMSVKAAVLIKGLMKMGTMASVNEVIDQDTAILMVEELGHNPVPISEEEVEQKLIDALQATMEEALEPRAPVVTVMGHVDHGKTSLLD</sequence>
<gene>
    <name evidence="4" type="ORF">LCGC14_2882370</name>
</gene>
<feature type="region of interest" description="Disordered" evidence="1">
    <location>
        <begin position="98"/>
        <end position="220"/>
    </location>
</feature>
<dbReference type="AlphaFoldDB" id="A0A0F8XZZ3"/>
<reference evidence="4" key="1">
    <citation type="journal article" date="2015" name="Nature">
        <title>Complex archaea that bridge the gap between prokaryotes and eukaryotes.</title>
        <authorList>
            <person name="Spang A."/>
            <person name="Saw J.H."/>
            <person name="Jorgensen S.L."/>
            <person name="Zaremba-Niedzwiedzka K."/>
            <person name="Martijn J."/>
            <person name="Lind A.E."/>
            <person name="van Eijk R."/>
            <person name="Schleper C."/>
            <person name="Guy L."/>
            <person name="Ettema T.J."/>
        </authorList>
    </citation>
    <scope>NUCLEOTIDE SEQUENCE</scope>
</reference>
<dbReference type="EMBL" id="LAZR01056252">
    <property type="protein sequence ID" value="KKK74578.1"/>
    <property type="molecule type" value="Genomic_DNA"/>
</dbReference>
<feature type="non-terminal residue" evidence="4">
    <location>
        <position position="369"/>
    </location>
</feature>
<feature type="domain" description="Translation initiation factor IF-2 N-terminal" evidence="2">
    <location>
        <begin position="1"/>
        <end position="51"/>
    </location>
</feature>
<dbReference type="Gene3D" id="3.30.56.50">
    <property type="entry name" value="Putative DNA-binding domain, N-terminal subdomain of bacterial translation initiation factor IF2"/>
    <property type="match status" value="1"/>
</dbReference>
<evidence type="ECO:0000313" key="4">
    <source>
        <dbReference type="EMBL" id="KKK74578.1"/>
    </source>
</evidence>
<dbReference type="SUPFAM" id="SSF52540">
    <property type="entry name" value="P-loop containing nucleoside triphosphate hydrolases"/>
    <property type="match status" value="1"/>
</dbReference>
<feature type="compositionally biased region" description="Basic and acidic residues" evidence="1">
    <location>
        <begin position="192"/>
        <end position="206"/>
    </location>
</feature>
<organism evidence="4">
    <name type="scientific">marine sediment metagenome</name>
    <dbReference type="NCBI Taxonomy" id="412755"/>
    <lineage>
        <taxon>unclassified sequences</taxon>
        <taxon>metagenomes</taxon>
        <taxon>ecological metagenomes</taxon>
    </lineage>
</organism>
<evidence type="ECO:0008006" key="5">
    <source>
        <dbReference type="Google" id="ProtNLM"/>
    </source>
</evidence>
<feature type="domain" description="Initiation factor 2 associated" evidence="3">
    <location>
        <begin position="61"/>
        <end position="96"/>
    </location>
</feature>
<feature type="compositionally biased region" description="Basic residues" evidence="1">
    <location>
        <begin position="207"/>
        <end position="219"/>
    </location>
</feature>
<evidence type="ECO:0000256" key="1">
    <source>
        <dbReference type="SAM" id="MobiDB-lite"/>
    </source>
</evidence>
<dbReference type="InterPro" id="IPR027417">
    <property type="entry name" value="P-loop_NTPase"/>
</dbReference>
<feature type="domain" description="Translation initiation factor IF-2 N-terminal" evidence="2">
    <location>
        <begin position="271"/>
        <end position="321"/>
    </location>
</feature>
<feature type="compositionally biased region" description="Basic and acidic residues" evidence="1">
    <location>
        <begin position="136"/>
        <end position="166"/>
    </location>
</feature>
<protein>
    <recommendedName>
        <fullName evidence="5">Translation initiation factor IF-2 N-terminal domain-containing protein</fullName>
    </recommendedName>
</protein>
<accession>A0A0F8XZZ3</accession>
<dbReference type="InterPro" id="IPR009061">
    <property type="entry name" value="DNA-bd_dom_put_sf"/>
</dbReference>
<dbReference type="Pfam" id="PF04760">
    <property type="entry name" value="IF2_N"/>
    <property type="match status" value="2"/>
</dbReference>
<comment type="caution">
    <text evidence="4">The sequence shown here is derived from an EMBL/GenBank/DDBJ whole genome shotgun (WGS) entry which is preliminary data.</text>
</comment>
<evidence type="ECO:0000259" key="2">
    <source>
        <dbReference type="Pfam" id="PF04760"/>
    </source>
</evidence>
<dbReference type="InterPro" id="IPR006847">
    <property type="entry name" value="IF2_N"/>
</dbReference>
<name>A0A0F8XZZ3_9ZZZZ</name>
<proteinExistence type="predicted"/>
<dbReference type="Pfam" id="PF08364">
    <property type="entry name" value="IF2_assoc"/>
    <property type="match status" value="1"/>
</dbReference>
<dbReference type="InterPro" id="IPR013575">
    <property type="entry name" value="IF2_assoc_dom_bac"/>
</dbReference>